<proteinExistence type="predicted"/>
<evidence type="ECO:0000313" key="2">
    <source>
        <dbReference type="EMBL" id="WOC33470.1"/>
    </source>
</evidence>
<dbReference type="Pfam" id="PF04233">
    <property type="entry name" value="Phage_Mu_F"/>
    <property type="match status" value="1"/>
</dbReference>
<name>A0AA97DA82_9FIRM</name>
<dbReference type="InterPro" id="IPR006528">
    <property type="entry name" value="Phage_head_morphogenesis_dom"/>
</dbReference>
<gene>
    <name evidence="2" type="ORF">PXC00_06280</name>
</gene>
<protein>
    <submittedName>
        <fullName evidence="2">Phage minor head protein</fullName>
    </submittedName>
</protein>
<dbReference type="RefSeq" id="WP_275846548.1">
    <property type="nucleotide sequence ID" value="NZ_CP135996.1"/>
</dbReference>
<reference evidence="2" key="2">
    <citation type="submission" date="2024-06" db="EMBL/GenBank/DDBJ databases">
        <title>Caproicibacterium argilliputei sp. nov, a novel caproic acid producing anaerobic bacterium isolated from pit mud.</title>
        <authorList>
            <person name="Xia S."/>
        </authorList>
    </citation>
    <scope>NUCLEOTIDE SEQUENCE</scope>
    <source>
        <strain evidence="2">ZCY20-5</strain>
    </source>
</reference>
<reference evidence="2" key="1">
    <citation type="submission" date="2023-09" db="EMBL/GenBank/DDBJ databases">
        <authorList>
            <person name="Zeng C."/>
        </authorList>
    </citation>
    <scope>NUCLEOTIDE SEQUENCE</scope>
    <source>
        <strain evidence="2">ZCY20-5</strain>
    </source>
</reference>
<dbReference type="AlphaFoldDB" id="A0AA97DA82"/>
<dbReference type="KEGG" id="carl:PXC00_06280"/>
<dbReference type="EMBL" id="CP135996">
    <property type="protein sequence ID" value="WOC33470.1"/>
    <property type="molecule type" value="Genomic_DNA"/>
</dbReference>
<evidence type="ECO:0000313" key="3">
    <source>
        <dbReference type="Proteomes" id="UP001300604"/>
    </source>
</evidence>
<accession>A0AA97DA82</accession>
<evidence type="ECO:0000259" key="1">
    <source>
        <dbReference type="Pfam" id="PF04233"/>
    </source>
</evidence>
<dbReference type="Proteomes" id="UP001300604">
    <property type="component" value="Chromosome"/>
</dbReference>
<keyword evidence="3" id="KW-1185">Reference proteome</keyword>
<sequence length="496" mass="56300">MILLHTAVNKAADPQQEALQRIRRFLDTWEPTVKRVVVGGRDENNASYKDIRTALLSGEIPQQLFLQWQQKYAMYVVDALQPVWDAAFESAAKEVENSREGFLFDSFAPAVKKWTENRAADFVTSCSLETKKGIKAALKRTVYHEEIGVDELAKVIRPMIGLTRPQVVANQNYYNRLLGSNVKPRKAAEQAIRYAERQHRYRAQMIARTETAMAYNQAEYEVIRQAQRAGYMGHTVKIWCTAADERTCSTCHSLDGKRCEVKSDFTLQVKIKDDLLASSTIGRVPPAHPHCRCTLLYEEVEEPDLSYISSTQLSETSSKKITQITDETIEDIPLVQVPGYSKQECIEIQKQHKILLRESKENNAGHEVSFAFSKDFSRIEKSFGSEKDAYANISGLGEDVFVMHNHPRNSSYSTQDLTFLISNDEVKVLTIVTNSGKIEALVKTDSYDKEKTITMFIRIFNPLLDNRSKNTYNKAVAKFIAKASKEGLLQWITSIS</sequence>
<organism evidence="2 3">
    <name type="scientific">Caproicibacterium argilliputei</name>
    <dbReference type="NCBI Taxonomy" id="3030016"/>
    <lineage>
        <taxon>Bacteria</taxon>
        <taxon>Bacillati</taxon>
        <taxon>Bacillota</taxon>
        <taxon>Clostridia</taxon>
        <taxon>Eubacteriales</taxon>
        <taxon>Oscillospiraceae</taxon>
        <taxon>Caproicibacterium</taxon>
    </lineage>
</organism>
<feature type="domain" description="Phage head morphogenesis" evidence="1">
    <location>
        <begin position="193"/>
        <end position="295"/>
    </location>
</feature>